<reference evidence="6" key="1">
    <citation type="submission" date="2021-01" db="EMBL/GenBank/DDBJ databases">
        <title>Whole genome shotgun sequence of Rugosimonospora africana NBRC 104875.</title>
        <authorList>
            <person name="Komaki H."/>
            <person name="Tamura T."/>
        </authorList>
    </citation>
    <scope>NUCLEOTIDE SEQUENCE</scope>
    <source>
        <strain evidence="6">NBRC 104875</strain>
    </source>
</reference>
<evidence type="ECO:0000256" key="3">
    <source>
        <dbReference type="ARBA" id="ARBA00023027"/>
    </source>
</evidence>
<dbReference type="Pfam" id="PF01370">
    <property type="entry name" value="Epimerase"/>
    <property type="match status" value="1"/>
</dbReference>
<dbReference type="InterPro" id="IPR036291">
    <property type="entry name" value="NAD(P)-bd_dom_sf"/>
</dbReference>
<dbReference type="PANTHER" id="PTHR43103">
    <property type="entry name" value="NUCLEOSIDE-DIPHOSPHATE-SUGAR EPIMERASE"/>
    <property type="match status" value="1"/>
</dbReference>
<dbReference type="InterPro" id="IPR001509">
    <property type="entry name" value="Epimerase_deHydtase"/>
</dbReference>
<evidence type="ECO:0000313" key="7">
    <source>
        <dbReference type="Proteomes" id="UP000642748"/>
    </source>
</evidence>
<dbReference type="RefSeq" id="WP_239134173.1">
    <property type="nucleotide sequence ID" value="NZ_BONZ01000068.1"/>
</dbReference>
<dbReference type="SUPFAM" id="SSF51735">
    <property type="entry name" value="NAD(P)-binding Rossmann-fold domains"/>
    <property type="match status" value="1"/>
</dbReference>
<evidence type="ECO:0000313" key="6">
    <source>
        <dbReference type="EMBL" id="GIH18635.1"/>
    </source>
</evidence>
<dbReference type="EMBL" id="BONZ01000068">
    <property type="protein sequence ID" value="GIH18635.1"/>
    <property type="molecule type" value="Genomic_DNA"/>
</dbReference>
<evidence type="ECO:0000259" key="5">
    <source>
        <dbReference type="Pfam" id="PF01370"/>
    </source>
</evidence>
<evidence type="ECO:0000256" key="1">
    <source>
        <dbReference type="ARBA" id="ARBA00007637"/>
    </source>
</evidence>
<comment type="similarity">
    <text evidence="1">Belongs to the NAD(P)-dependent epimerase/dehydratase family.</text>
</comment>
<dbReference type="GO" id="GO:0016491">
    <property type="term" value="F:oxidoreductase activity"/>
    <property type="evidence" value="ECO:0007669"/>
    <property type="project" value="UniProtKB-KW"/>
</dbReference>
<proteinExistence type="inferred from homology"/>
<dbReference type="InterPro" id="IPR020904">
    <property type="entry name" value="Sc_DH/Rdtase_CS"/>
</dbReference>
<organism evidence="6 7">
    <name type="scientific">Rugosimonospora africana</name>
    <dbReference type="NCBI Taxonomy" id="556532"/>
    <lineage>
        <taxon>Bacteria</taxon>
        <taxon>Bacillati</taxon>
        <taxon>Actinomycetota</taxon>
        <taxon>Actinomycetes</taxon>
        <taxon>Micromonosporales</taxon>
        <taxon>Micromonosporaceae</taxon>
        <taxon>Rugosimonospora</taxon>
    </lineage>
</organism>
<dbReference type="AlphaFoldDB" id="A0A8J3QZJ7"/>
<keyword evidence="7" id="KW-1185">Reference proteome</keyword>
<keyword evidence="2" id="KW-0560">Oxidoreductase</keyword>
<feature type="region of interest" description="Disordered" evidence="4">
    <location>
        <begin position="130"/>
        <end position="164"/>
    </location>
</feature>
<feature type="domain" description="NAD-dependent epimerase/dehydratase" evidence="5">
    <location>
        <begin position="12"/>
        <end position="196"/>
    </location>
</feature>
<gene>
    <name evidence="6" type="ORF">Raf01_68070</name>
</gene>
<protein>
    <submittedName>
        <fullName evidence="6">NAD-dependent dehydratase</fullName>
    </submittedName>
</protein>
<feature type="compositionally biased region" description="Basic and acidic residues" evidence="4">
    <location>
        <begin position="130"/>
        <end position="147"/>
    </location>
</feature>
<comment type="caution">
    <text evidence="6">The sequence shown here is derived from an EMBL/GenBank/DDBJ whole genome shotgun (WGS) entry which is preliminary data.</text>
</comment>
<evidence type="ECO:0000256" key="4">
    <source>
        <dbReference type="SAM" id="MobiDB-lite"/>
    </source>
</evidence>
<keyword evidence="3" id="KW-0520">NAD</keyword>
<dbReference type="PROSITE" id="PS00061">
    <property type="entry name" value="ADH_SHORT"/>
    <property type="match status" value="1"/>
</dbReference>
<name>A0A8J3QZJ7_9ACTN</name>
<dbReference type="Gene3D" id="3.40.50.720">
    <property type="entry name" value="NAD(P)-binding Rossmann-like Domain"/>
    <property type="match status" value="1"/>
</dbReference>
<sequence>MPSPSPINGQRILITGAAGRIGTALRRGLARPGRVLRLLDIAPVDPAEPGENVEIVQASFTDPDAIDAACRDVDAVVHLGGRASEADWDTIRAVNIDGTARVLEAVRGQGVARVVLASSIHAAGFRSRDDVSRDGVSRDGVSRDGVSRDGVTGGGSLPADSSPRPDTFYGVSKAAVEALGSLYHSRFGIDVTCLRIGAFRPRPLVPEDLAAWLSPADAVRLFEVCLRAQPAAFRILWGISANTRRWWSLSEAEAIGYHPEDDAERYARQILTDGRFDPGEPRNHRVGGGFCTMPLG</sequence>
<dbReference type="PANTHER" id="PTHR43103:SF5">
    <property type="entry name" value="4-EPIMERASE, PUTATIVE (AFU_ORTHOLOGUE AFUA_7G00360)-RELATED"/>
    <property type="match status" value="1"/>
</dbReference>
<dbReference type="Proteomes" id="UP000642748">
    <property type="component" value="Unassembled WGS sequence"/>
</dbReference>
<accession>A0A8J3QZJ7</accession>
<evidence type="ECO:0000256" key="2">
    <source>
        <dbReference type="ARBA" id="ARBA00023002"/>
    </source>
</evidence>